<dbReference type="SUPFAM" id="SSF52317">
    <property type="entry name" value="Class I glutamine amidotransferase-like"/>
    <property type="match status" value="1"/>
</dbReference>
<feature type="domain" description="DJ-1/PfpI" evidence="4">
    <location>
        <begin position="25"/>
        <end position="222"/>
    </location>
</feature>
<dbReference type="InterPro" id="IPR002818">
    <property type="entry name" value="DJ-1/PfpI"/>
</dbReference>
<gene>
    <name evidence="5" type="ORF">ACOF00016_LOCUS5942</name>
</gene>
<dbReference type="PANTHER" id="PTHR48094">
    <property type="entry name" value="PROTEIN/NUCLEIC ACID DEGLYCASE DJ-1-RELATED"/>
    <property type="match status" value="1"/>
</dbReference>
<accession>A0A7S3L1T7</accession>
<dbReference type="InterPro" id="IPR029062">
    <property type="entry name" value="Class_I_gatase-like"/>
</dbReference>
<keyword evidence="1" id="KW-0346">Stress response</keyword>
<dbReference type="Pfam" id="PF01965">
    <property type="entry name" value="DJ-1_PfpI"/>
    <property type="match status" value="1"/>
</dbReference>
<evidence type="ECO:0000259" key="4">
    <source>
        <dbReference type="Pfam" id="PF01965"/>
    </source>
</evidence>
<evidence type="ECO:0000256" key="2">
    <source>
        <dbReference type="ARBA" id="ARBA00023239"/>
    </source>
</evidence>
<keyword evidence="2" id="KW-0456">Lyase</keyword>
<evidence type="ECO:0000256" key="3">
    <source>
        <dbReference type="ARBA" id="ARBA00038493"/>
    </source>
</evidence>
<dbReference type="GO" id="GO:0019243">
    <property type="term" value="P:methylglyoxal catabolic process to D-lactate via S-lactoyl-glutathione"/>
    <property type="evidence" value="ECO:0007669"/>
    <property type="project" value="TreeGrafter"/>
</dbReference>
<name>A0A7S3L1T7_9STRA</name>
<evidence type="ECO:0000256" key="1">
    <source>
        <dbReference type="ARBA" id="ARBA00023016"/>
    </source>
</evidence>
<dbReference type="PANTHER" id="PTHR48094:SF11">
    <property type="entry name" value="GLUTATHIONE-INDEPENDENT GLYOXALASE HSP31-RELATED"/>
    <property type="match status" value="1"/>
</dbReference>
<dbReference type="Gene3D" id="3.40.50.880">
    <property type="match status" value="1"/>
</dbReference>
<reference evidence="5" key="1">
    <citation type="submission" date="2021-01" db="EMBL/GenBank/DDBJ databases">
        <authorList>
            <person name="Corre E."/>
            <person name="Pelletier E."/>
            <person name="Niang G."/>
            <person name="Scheremetjew M."/>
            <person name="Finn R."/>
            <person name="Kale V."/>
            <person name="Holt S."/>
            <person name="Cochrane G."/>
            <person name="Meng A."/>
            <person name="Brown T."/>
            <person name="Cohen L."/>
        </authorList>
    </citation>
    <scope>NUCLEOTIDE SEQUENCE</scope>
    <source>
        <strain evidence="5">CCMP127</strain>
    </source>
</reference>
<dbReference type="CDD" id="cd03141">
    <property type="entry name" value="GATase1_Hsp31_like"/>
    <property type="match status" value="1"/>
</dbReference>
<sequence>MVKVVIVCTSASELKGYKTGVWLEECAVPYYLFTSKGFQTILASTSGGEIPIDAASLKGDFFVPAAEKFMKDEDAQKKLLNSVAIKDIKFDDVDAIYLAGGHGVCVDFVGNKTLKAAIETVYKKGKIVAADCHGPIALAECCKADGKTPLVQGMTVTGFTDSEENAVALTEKVPFLIEAKFKEQGAKFEKGGDWTSHIRVDGNLYTGQNPASSEALAEAVAKALA</sequence>
<dbReference type="AlphaFoldDB" id="A0A7S3L1T7"/>
<dbReference type="GO" id="GO:0005737">
    <property type="term" value="C:cytoplasm"/>
    <property type="evidence" value="ECO:0007669"/>
    <property type="project" value="TreeGrafter"/>
</dbReference>
<protein>
    <recommendedName>
        <fullName evidence="4">DJ-1/PfpI domain-containing protein</fullName>
    </recommendedName>
</protein>
<comment type="similarity">
    <text evidence="3">Belongs to the peptidase C56 family. HSP31-like subfamily.</text>
</comment>
<dbReference type="EMBL" id="HBIM01006980">
    <property type="protein sequence ID" value="CAE0408170.1"/>
    <property type="molecule type" value="Transcribed_RNA"/>
</dbReference>
<organism evidence="5">
    <name type="scientific">Amphora coffeiformis</name>
    <dbReference type="NCBI Taxonomy" id="265554"/>
    <lineage>
        <taxon>Eukaryota</taxon>
        <taxon>Sar</taxon>
        <taxon>Stramenopiles</taxon>
        <taxon>Ochrophyta</taxon>
        <taxon>Bacillariophyta</taxon>
        <taxon>Bacillariophyceae</taxon>
        <taxon>Bacillariophycidae</taxon>
        <taxon>Thalassiophysales</taxon>
        <taxon>Catenulaceae</taxon>
        <taxon>Amphora</taxon>
    </lineage>
</organism>
<evidence type="ECO:0000313" key="5">
    <source>
        <dbReference type="EMBL" id="CAE0408170.1"/>
    </source>
</evidence>
<proteinExistence type="inferred from homology"/>
<dbReference type="InterPro" id="IPR050325">
    <property type="entry name" value="Prot/Nucl_acid_deglycase"/>
</dbReference>
<dbReference type="GO" id="GO:0019172">
    <property type="term" value="F:glyoxalase III activity"/>
    <property type="evidence" value="ECO:0007669"/>
    <property type="project" value="TreeGrafter"/>
</dbReference>